<gene>
    <name evidence="7" type="ORF">JOL62DRAFT_423000</name>
</gene>
<feature type="domain" description="FHA" evidence="5">
    <location>
        <begin position="46"/>
        <end position="106"/>
    </location>
</feature>
<feature type="region of interest" description="Disordered" evidence="4">
    <location>
        <begin position="739"/>
        <end position="772"/>
    </location>
</feature>
<dbReference type="PROSITE" id="PS50006">
    <property type="entry name" value="FHA_DOMAIN"/>
    <property type="match status" value="1"/>
</dbReference>
<sequence length="816" mass="90984">MGLPHAHSQEPAHQIGFLEFRDAEYDYDSRDSLFFTSIPVNANEDFHLGRASTKGKCNLSESPGVSATISKRHVKIHTVLYDDSIAPLVYAQDISSNGTFLQRINRKDCPHDDAHGVLMGRKIKSTLLEHGDELWPAPRIVLRYHVSDHIMKRFGDQRDKPSPILAADMKTIEDRYHVTNRTLGSGGHGSVYVAIHRSTQQQQACKVIDLTDLELEGGKTPVAPPSTSQSRANGAKAKTKSVCLEGLFRECRVLKDLDHPNIVRLEKVFFSIKGIYIFQELITGGDLFSFITKRGDFGIPTVEAAVILRQVLKGLEYLHDRNIVHRDIKPDNILLTSTKGRYRVILTDFGSARKICTEPATDQNGTHARQRLFSLVGTAEFAAPEVSLPHKMSPGKGYWGKAIDMWSIGCIASALISGDVFYVDRAHPEFQQYPNRVILDMARNVNLAVLDEHPDWKHVGSRAKDFIKKVLVIDENARMTVKDALAHPWFTNKAHAEDHETLYQHAIKDWKPRQKIFKIMEYIESPRPKMELRRSQFFSKSRITSPRTSKGASFTQASRKGGLSTIQEETTPTHAATKVLEPSYDAASVTQDDPPRSSHQASSASIPAAQVNLETDAIIAGGPIQLGTRASPSVARFNASISQDSTHVEQHNRPPLSPSNARFQVSLEDSTPYLPPPIYMLNSVTSEPSKPNSAPPTTLHESLLNLQQSGQPISIMTPPRYFAPPHDDNGFTFAFIHGRQTDSSSSSNDEAAASPSGKRQRSFDFDHDDKENGAIIDVNDDLDEVQPQQEQLVESVKVVHDSLRDPAAKRMRLRYR</sequence>
<evidence type="ECO:0000256" key="2">
    <source>
        <dbReference type="ARBA" id="ARBA00047899"/>
    </source>
</evidence>
<keyword evidence="8" id="KW-1185">Reference proteome</keyword>
<proteinExistence type="inferred from homology"/>
<dbReference type="InterPro" id="IPR008984">
    <property type="entry name" value="SMAD_FHA_dom_sf"/>
</dbReference>
<feature type="compositionally biased region" description="Polar residues" evidence="4">
    <location>
        <begin position="539"/>
        <end position="574"/>
    </location>
</feature>
<evidence type="ECO:0000259" key="6">
    <source>
        <dbReference type="PROSITE" id="PS50011"/>
    </source>
</evidence>
<reference evidence="7 8" key="1">
    <citation type="submission" date="2024-04" db="EMBL/GenBank/DDBJ databases">
        <title>Phyllosticta paracitricarpa is synonymous to the EU quarantine fungus P. citricarpa based on phylogenomic analyses.</title>
        <authorList>
            <consortium name="Lawrence Berkeley National Laboratory"/>
            <person name="Van ingen-buijs V.A."/>
            <person name="Van westerhoven A.C."/>
            <person name="Haridas S."/>
            <person name="Skiadas P."/>
            <person name="Martin F."/>
            <person name="Groenewald J.Z."/>
            <person name="Crous P.W."/>
            <person name="Seidl M.F."/>
        </authorList>
    </citation>
    <scope>NUCLEOTIDE SEQUENCE [LARGE SCALE GENOMIC DNA]</scope>
    <source>
        <strain evidence="7 8">CBS 141358</strain>
    </source>
</reference>
<dbReference type="EMBL" id="JBBPBF010000008">
    <property type="protein sequence ID" value="KAK7612952.1"/>
    <property type="molecule type" value="Genomic_DNA"/>
</dbReference>
<dbReference type="Gene3D" id="1.10.510.10">
    <property type="entry name" value="Transferase(Phosphotransferase) domain 1"/>
    <property type="match status" value="1"/>
</dbReference>
<protein>
    <submittedName>
        <fullName evidence="7">Kinase-like domain-containing protein</fullName>
    </submittedName>
</protein>
<evidence type="ECO:0000313" key="7">
    <source>
        <dbReference type="EMBL" id="KAK7612952.1"/>
    </source>
</evidence>
<dbReference type="Gene3D" id="3.30.200.20">
    <property type="entry name" value="Phosphorylase Kinase, domain 1"/>
    <property type="match status" value="1"/>
</dbReference>
<dbReference type="InterPro" id="IPR011009">
    <property type="entry name" value="Kinase-like_dom_sf"/>
</dbReference>
<feature type="compositionally biased region" description="Low complexity" evidence="4">
    <location>
        <begin position="743"/>
        <end position="756"/>
    </location>
</feature>
<evidence type="ECO:0000256" key="3">
    <source>
        <dbReference type="ARBA" id="ARBA00048679"/>
    </source>
</evidence>
<comment type="caution">
    <text evidence="7">The sequence shown here is derived from an EMBL/GenBank/DDBJ whole genome shotgun (WGS) entry which is preliminary data.</text>
</comment>
<dbReference type="SUPFAM" id="SSF56112">
    <property type="entry name" value="Protein kinase-like (PK-like)"/>
    <property type="match status" value="1"/>
</dbReference>
<evidence type="ECO:0000313" key="8">
    <source>
        <dbReference type="Proteomes" id="UP001367316"/>
    </source>
</evidence>
<name>A0ABR1NCN5_9PEZI</name>
<organism evidence="7 8">
    <name type="scientific">Phyllosticta paracitricarpa</name>
    <dbReference type="NCBI Taxonomy" id="2016321"/>
    <lineage>
        <taxon>Eukaryota</taxon>
        <taxon>Fungi</taxon>
        <taxon>Dikarya</taxon>
        <taxon>Ascomycota</taxon>
        <taxon>Pezizomycotina</taxon>
        <taxon>Dothideomycetes</taxon>
        <taxon>Dothideomycetes incertae sedis</taxon>
        <taxon>Botryosphaeriales</taxon>
        <taxon>Phyllostictaceae</taxon>
        <taxon>Phyllosticta</taxon>
    </lineage>
</organism>
<evidence type="ECO:0000256" key="4">
    <source>
        <dbReference type="SAM" id="MobiDB-lite"/>
    </source>
</evidence>
<dbReference type="Proteomes" id="UP001367316">
    <property type="component" value="Unassembled WGS sequence"/>
</dbReference>
<dbReference type="InterPro" id="IPR008271">
    <property type="entry name" value="Ser/Thr_kinase_AS"/>
</dbReference>
<comment type="catalytic activity">
    <reaction evidence="2">
        <text>L-threonyl-[protein] + ATP = O-phospho-L-threonyl-[protein] + ADP + H(+)</text>
        <dbReference type="Rhea" id="RHEA:46608"/>
        <dbReference type="Rhea" id="RHEA-COMP:11060"/>
        <dbReference type="Rhea" id="RHEA-COMP:11605"/>
        <dbReference type="ChEBI" id="CHEBI:15378"/>
        <dbReference type="ChEBI" id="CHEBI:30013"/>
        <dbReference type="ChEBI" id="CHEBI:30616"/>
        <dbReference type="ChEBI" id="CHEBI:61977"/>
        <dbReference type="ChEBI" id="CHEBI:456216"/>
        <dbReference type="EC" id="2.7.11.1"/>
    </reaction>
</comment>
<accession>A0ABR1NCN5</accession>
<comment type="catalytic activity">
    <reaction evidence="3">
        <text>L-seryl-[protein] + ATP = O-phospho-L-seryl-[protein] + ADP + H(+)</text>
        <dbReference type="Rhea" id="RHEA:17989"/>
        <dbReference type="Rhea" id="RHEA-COMP:9863"/>
        <dbReference type="Rhea" id="RHEA-COMP:11604"/>
        <dbReference type="ChEBI" id="CHEBI:15378"/>
        <dbReference type="ChEBI" id="CHEBI:29999"/>
        <dbReference type="ChEBI" id="CHEBI:30616"/>
        <dbReference type="ChEBI" id="CHEBI:83421"/>
        <dbReference type="ChEBI" id="CHEBI:456216"/>
        <dbReference type="EC" id="2.7.11.1"/>
    </reaction>
</comment>
<dbReference type="SMART" id="SM00220">
    <property type="entry name" value="S_TKc"/>
    <property type="match status" value="1"/>
</dbReference>
<dbReference type="Pfam" id="PF00069">
    <property type="entry name" value="Pkinase"/>
    <property type="match status" value="1"/>
</dbReference>
<evidence type="ECO:0000259" key="5">
    <source>
        <dbReference type="PROSITE" id="PS50006"/>
    </source>
</evidence>
<evidence type="ECO:0000256" key="1">
    <source>
        <dbReference type="ARBA" id="ARBA00005575"/>
    </source>
</evidence>
<dbReference type="PROSITE" id="PS50011">
    <property type="entry name" value="PROTEIN_KINASE_DOM"/>
    <property type="match status" value="1"/>
</dbReference>
<dbReference type="InterPro" id="IPR000719">
    <property type="entry name" value="Prot_kinase_dom"/>
</dbReference>
<dbReference type="InterPro" id="IPR000253">
    <property type="entry name" value="FHA_dom"/>
</dbReference>
<dbReference type="PANTHER" id="PTHR44167">
    <property type="entry name" value="OVARIAN-SPECIFIC SERINE/THREONINE-PROTEIN KINASE LOK-RELATED"/>
    <property type="match status" value="1"/>
</dbReference>
<feature type="region of interest" description="Disordered" evidence="4">
    <location>
        <begin position="539"/>
        <end position="606"/>
    </location>
</feature>
<dbReference type="PANTHER" id="PTHR44167:SF26">
    <property type="entry name" value="PROTEIN KINASE, PUTATIVE (AFU_ORTHOLOGUE AFUA_5G07950)-RELATED"/>
    <property type="match status" value="1"/>
</dbReference>
<dbReference type="Gene3D" id="2.60.200.20">
    <property type="match status" value="1"/>
</dbReference>
<dbReference type="PROSITE" id="PS00108">
    <property type="entry name" value="PROTEIN_KINASE_ST"/>
    <property type="match status" value="1"/>
</dbReference>
<feature type="compositionally biased region" description="Basic and acidic residues" evidence="4">
    <location>
        <begin position="761"/>
        <end position="772"/>
    </location>
</feature>
<feature type="domain" description="Protein kinase" evidence="6">
    <location>
        <begin position="177"/>
        <end position="490"/>
    </location>
</feature>
<comment type="similarity">
    <text evidence="1">Belongs to the protein kinase superfamily. CAMK Ser/Thr protein kinase family. CHEK2 subfamily.</text>
</comment>
<dbReference type="SUPFAM" id="SSF49879">
    <property type="entry name" value="SMAD/FHA domain"/>
    <property type="match status" value="1"/>
</dbReference>
<feature type="region of interest" description="Disordered" evidence="4">
    <location>
        <begin position="642"/>
        <end position="661"/>
    </location>
</feature>